<dbReference type="PANTHER" id="PTHR41386">
    <property type="entry name" value="INTEGRAL MEMBRANE PROTEIN-RELATED"/>
    <property type="match status" value="1"/>
</dbReference>
<dbReference type="Proteomes" id="UP000648075">
    <property type="component" value="Unassembled WGS sequence"/>
</dbReference>
<accession>A0A918PBD1</accession>
<reference evidence="2" key="2">
    <citation type="submission" date="2020-09" db="EMBL/GenBank/DDBJ databases">
        <authorList>
            <person name="Sun Q."/>
            <person name="Kim S."/>
        </authorList>
    </citation>
    <scope>NUCLEOTIDE SEQUENCE</scope>
    <source>
        <strain evidence="2">KCTC 32255</strain>
    </source>
</reference>
<dbReference type="AlphaFoldDB" id="A0A918PBD1"/>
<name>A0A918PBD1_9SPHN</name>
<evidence type="ECO:0000313" key="3">
    <source>
        <dbReference type="Proteomes" id="UP000648075"/>
    </source>
</evidence>
<dbReference type="Pfam" id="PF06210">
    <property type="entry name" value="DUF1003"/>
    <property type="match status" value="1"/>
</dbReference>
<dbReference type="EMBL" id="BMZA01000002">
    <property type="protein sequence ID" value="GGY96081.1"/>
    <property type="molecule type" value="Genomic_DNA"/>
</dbReference>
<evidence type="ECO:0000256" key="1">
    <source>
        <dbReference type="SAM" id="Phobius"/>
    </source>
</evidence>
<keyword evidence="1" id="KW-0472">Membrane</keyword>
<feature type="transmembrane region" description="Helical" evidence="1">
    <location>
        <begin position="62"/>
        <end position="85"/>
    </location>
</feature>
<feature type="transmembrane region" description="Helical" evidence="1">
    <location>
        <begin position="100"/>
        <end position="123"/>
    </location>
</feature>
<dbReference type="RefSeq" id="WP_189619891.1">
    <property type="nucleotide sequence ID" value="NZ_BMZA01000002.1"/>
</dbReference>
<reference evidence="2" key="1">
    <citation type="journal article" date="2014" name="Int. J. Syst. Evol. Microbiol.">
        <title>Complete genome sequence of Corynebacterium casei LMG S-19264T (=DSM 44701T), isolated from a smear-ripened cheese.</title>
        <authorList>
            <consortium name="US DOE Joint Genome Institute (JGI-PGF)"/>
            <person name="Walter F."/>
            <person name="Albersmeier A."/>
            <person name="Kalinowski J."/>
            <person name="Ruckert C."/>
        </authorList>
    </citation>
    <scope>NUCLEOTIDE SEQUENCE</scope>
    <source>
        <strain evidence="2">KCTC 32255</strain>
    </source>
</reference>
<proteinExistence type="predicted"/>
<keyword evidence="3" id="KW-1185">Reference proteome</keyword>
<evidence type="ECO:0000313" key="2">
    <source>
        <dbReference type="EMBL" id="GGY96081.1"/>
    </source>
</evidence>
<dbReference type="PANTHER" id="PTHR41386:SF1">
    <property type="entry name" value="MEMBRANE PROTEIN"/>
    <property type="match status" value="1"/>
</dbReference>
<dbReference type="InterPro" id="IPR010406">
    <property type="entry name" value="DUF1003"/>
</dbReference>
<comment type="caution">
    <text evidence="2">The sequence shown here is derived from an EMBL/GenBank/DDBJ whole genome shotgun (WGS) entry which is preliminary data.</text>
</comment>
<sequence length="176" mass="19982">MRPTSRTPEQLAEDLLGRIFDELDAEEQHVLRRIASRELVGPSSDEVAAIHMTYGDRLADKVAAIGGSWAFILSFLGVLMAWIIINSRVLEAMGLHPFDAYPFIFLNLLLSMLAAIQAPVIMMSQNRQSEKDRITARHDYEVNLRTQLEIIHLHRRFDHLVEYLATRAVVADGEET</sequence>
<protein>
    <submittedName>
        <fullName evidence="2">Cyclic nucleotide-binding protein</fullName>
    </submittedName>
</protein>
<keyword evidence="1" id="KW-0812">Transmembrane</keyword>
<organism evidence="2 3">
    <name type="scientific">Novosphingobium colocasiae</name>
    <dbReference type="NCBI Taxonomy" id="1256513"/>
    <lineage>
        <taxon>Bacteria</taxon>
        <taxon>Pseudomonadati</taxon>
        <taxon>Pseudomonadota</taxon>
        <taxon>Alphaproteobacteria</taxon>
        <taxon>Sphingomonadales</taxon>
        <taxon>Sphingomonadaceae</taxon>
        <taxon>Novosphingobium</taxon>
    </lineage>
</organism>
<gene>
    <name evidence="2" type="ORF">GCM10011614_08540</name>
</gene>
<keyword evidence="1" id="KW-1133">Transmembrane helix</keyword>